<dbReference type="InterPro" id="IPR007569">
    <property type="entry name" value="DUF559"/>
</dbReference>
<comment type="caution">
    <text evidence="2">The sequence shown here is derived from an EMBL/GenBank/DDBJ whole genome shotgun (WGS) entry which is preliminary data.</text>
</comment>
<feature type="domain" description="DUF559" evidence="1">
    <location>
        <begin position="241"/>
        <end position="307"/>
    </location>
</feature>
<gene>
    <name evidence="2" type="ORF">ACFOZ4_38995</name>
</gene>
<proteinExistence type="predicted"/>
<dbReference type="Pfam" id="PF04480">
    <property type="entry name" value="DUF559"/>
    <property type="match status" value="1"/>
</dbReference>
<dbReference type="EMBL" id="JBHSAY010000033">
    <property type="protein sequence ID" value="MFC4136630.1"/>
    <property type="molecule type" value="Genomic_DNA"/>
</dbReference>
<keyword evidence="2" id="KW-0540">Nuclease</keyword>
<organism evidence="2 3">
    <name type="scientific">Hamadaea flava</name>
    <dbReference type="NCBI Taxonomy" id="1742688"/>
    <lineage>
        <taxon>Bacteria</taxon>
        <taxon>Bacillati</taxon>
        <taxon>Actinomycetota</taxon>
        <taxon>Actinomycetes</taxon>
        <taxon>Micromonosporales</taxon>
        <taxon>Micromonosporaceae</taxon>
        <taxon>Hamadaea</taxon>
    </lineage>
</organism>
<evidence type="ECO:0000313" key="3">
    <source>
        <dbReference type="Proteomes" id="UP001595816"/>
    </source>
</evidence>
<dbReference type="GO" id="GO:0004519">
    <property type="term" value="F:endonuclease activity"/>
    <property type="evidence" value="ECO:0007669"/>
    <property type="project" value="UniProtKB-KW"/>
</dbReference>
<protein>
    <submittedName>
        <fullName evidence="2">Endonuclease domain-containing protein</fullName>
    </submittedName>
</protein>
<evidence type="ECO:0000259" key="1">
    <source>
        <dbReference type="Pfam" id="PF04480"/>
    </source>
</evidence>
<dbReference type="Proteomes" id="UP001595816">
    <property type="component" value="Unassembled WGS sequence"/>
</dbReference>
<keyword evidence="2" id="KW-0378">Hydrolase</keyword>
<keyword evidence="2" id="KW-0255">Endonuclease</keyword>
<accession>A0ABV8M0S3</accession>
<sequence length="313" mass="34774">MPRDEDTQLEWLLFEQSGVISTRQAQRLLSPGRVRHLIASKRWRRICRGVLATGDGLLTREAQWWIAVLAAGPSAVLAGLAAAQAGGLSGRWPKREVIDVLRPASRAAPALLRRMPLEVPAVKVHRTTALPISDRQVGRPHRTSMARSLLDAAVWSLSDEDAVSILAAGCQQRLVLPSEVRAVADRFPHCRRHALITGTLELAELGATSPAEIGFVKLCRRHRLPEPQLQVKRRDASGRTRYLDAYFTEFRVHVEIDGAQHLDARAWAADMQRQNDVWIAGDRVLRIPAFLILINPDEVVRQVVAALRAAGWS</sequence>
<reference evidence="3" key="1">
    <citation type="journal article" date="2019" name="Int. J. Syst. Evol. Microbiol.">
        <title>The Global Catalogue of Microorganisms (GCM) 10K type strain sequencing project: providing services to taxonomists for standard genome sequencing and annotation.</title>
        <authorList>
            <consortium name="The Broad Institute Genomics Platform"/>
            <consortium name="The Broad Institute Genome Sequencing Center for Infectious Disease"/>
            <person name="Wu L."/>
            <person name="Ma J."/>
        </authorList>
    </citation>
    <scope>NUCLEOTIDE SEQUENCE [LARGE SCALE GENOMIC DNA]</scope>
    <source>
        <strain evidence="3">CGMCC 4.7289</strain>
    </source>
</reference>
<keyword evidence="3" id="KW-1185">Reference proteome</keyword>
<name>A0ABV8M0S3_9ACTN</name>
<evidence type="ECO:0000313" key="2">
    <source>
        <dbReference type="EMBL" id="MFC4136630.1"/>
    </source>
</evidence>
<dbReference type="RefSeq" id="WP_253763827.1">
    <property type="nucleotide sequence ID" value="NZ_JAMZDZ010000001.1"/>
</dbReference>